<dbReference type="PANTHER" id="PTHR43133:SF8">
    <property type="entry name" value="RNA POLYMERASE SIGMA FACTOR HI_1459-RELATED"/>
    <property type="match status" value="1"/>
</dbReference>
<keyword evidence="3" id="KW-0731">Sigma factor</keyword>
<comment type="similarity">
    <text evidence="1">Belongs to the sigma-70 factor family. ECF subfamily.</text>
</comment>
<dbReference type="InterPro" id="IPR036388">
    <property type="entry name" value="WH-like_DNA-bd_sf"/>
</dbReference>
<dbReference type="AlphaFoldDB" id="A0A1N6ZWL4"/>
<name>A0A1N6ZWL4_9BACT</name>
<dbReference type="InterPro" id="IPR014284">
    <property type="entry name" value="RNA_pol_sigma-70_dom"/>
</dbReference>
<proteinExistence type="inferred from homology"/>
<dbReference type="GO" id="GO:0003677">
    <property type="term" value="F:DNA binding"/>
    <property type="evidence" value="ECO:0007669"/>
    <property type="project" value="UniProtKB-KW"/>
</dbReference>
<dbReference type="SUPFAM" id="SSF88946">
    <property type="entry name" value="Sigma2 domain of RNA polymerase sigma factors"/>
    <property type="match status" value="1"/>
</dbReference>
<dbReference type="Proteomes" id="UP000185924">
    <property type="component" value="Unassembled WGS sequence"/>
</dbReference>
<evidence type="ECO:0000256" key="3">
    <source>
        <dbReference type="ARBA" id="ARBA00023082"/>
    </source>
</evidence>
<protein>
    <submittedName>
        <fullName evidence="7">RNA polymerase sigma factor, sigma-70 family</fullName>
    </submittedName>
</protein>
<dbReference type="Pfam" id="PF04542">
    <property type="entry name" value="Sigma70_r2"/>
    <property type="match status" value="1"/>
</dbReference>
<dbReference type="InterPro" id="IPR007627">
    <property type="entry name" value="RNA_pol_sigma70_r2"/>
</dbReference>
<evidence type="ECO:0000256" key="2">
    <source>
        <dbReference type="ARBA" id="ARBA00023015"/>
    </source>
</evidence>
<dbReference type="STRING" id="1077936.SAMN05421545_3071"/>
<keyword evidence="8" id="KW-1185">Reference proteome</keyword>
<evidence type="ECO:0000313" key="7">
    <source>
        <dbReference type="EMBL" id="SIR31237.1"/>
    </source>
</evidence>
<evidence type="ECO:0000256" key="1">
    <source>
        <dbReference type="ARBA" id="ARBA00010641"/>
    </source>
</evidence>
<dbReference type="PANTHER" id="PTHR43133">
    <property type="entry name" value="RNA POLYMERASE ECF-TYPE SIGMA FACTO"/>
    <property type="match status" value="1"/>
</dbReference>
<sequence>MRKSLYETDEAIMEGIRNDDDRALAHLYKLHFPMISHFIISNSGTDDEAKDIYQEGVIVFYEKIKGNSLELSCQIKTYLYSVCRRLWLKRLAEKGRYANRIEDSENYLSLEEDVPQHEENERQFSMMAEALEQLGEPCRTLLEDFYIRSQGMQDIVEKFGYTNTDTAKNQKYKCLQRLKKLFFTSYKPEA</sequence>
<dbReference type="EMBL" id="FTNM01000005">
    <property type="protein sequence ID" value="SIR31237.1"/>
    <property type="molecule type" value="Genomic_DNA"/>
</dbReference>
<reference evidence="8" key="1">
    <citation type="submission" date="2017-01" db="EMBL/GenBank/DDBJ databases">
        <authorList>
            <person name="Varghese N."/>
            <person name="Submissions S."/>
        </authorList>
    </citation>
    <scope>NUCLEOTIDE SEQUENCE [LARGE SCALE GENOMIC DNA]</scope>
    <source>
        <strain evidence="8">DM9</strain>
    </source>
</reference>
<dbReference type="Gene3D" id="1.10.1740.10">
    <property type="match status" value="1"/>
</dbReference>
<keyword evidence="4" id="KW-0238">DNA-binding</keyword>
<dbReference type="InterPro" id="IPR039425">
    <property type="entry name" value="RNA_pol_sigma-70-like"/>
</dbReference>
<keyword evidence="2" id="KW-0805">Transcription regulation</keyword>
<gene>
    <name evidence="7" type="ORF">SAMN05421545_3071</name>
</gene>
<accession>A0A1N6ZWL4</accession>
<evidence type="ECO:0000256" key="4">
    <source>
        <dbReference type="ARBA" id="ARBA00023125"/>
    </source>
</evidence>
<dbReference type="NCBIfam" id="TIGR02937">
    <property type="entry name" value="sigma70-ECF"/>
    <property type="match status" value="1"/>
</dbReference>
<keyword evidence="5" id="KW-0804">Transcription</keyword>
<dbReference type="RefSeq" id="WP_040573537.1">
    <property type="nucleotide sequence ID" value="NZ_FTNM01000005.1"/>
</dbReference>
<evidence type="ECO:0000259" key="6">
    <source>
        <dbReference type="Pfam" id="PF04542"/>
    </source>
</evidence>
<dbReference type="GO" id="GO:0006352">
    <property type="term" value="P:DNA-templated transcription initiation"/>
    <property type="evidence" value="ECO:0007669"/>
    <property type="project" value="InterPro"/>
</dbReference>
<evidence type="ECO:0000256" key="5">
    <source>
        <dbReference type="ARBA" id="ARBA00023163"/>
    </source>
</evidence>
<dbReference type="Gene3D" id="1.10.10.10">
    <property type="entry name" value="Winged helix-like DNA-binding domain superfamily/Winged helix DNA-binding domain"/>
    <property type="match status" value="1"/>
</dbReference>
<dbReference type="InterPro" id="IPR013325">
    <property type="entry name" value="RNA_pol_sigma_r2"/>
</dbReference>
<organism evidence="7 8">
    <name type="scientific">Pontibacter lucknowensis</name>
    <dbReference type="NCBI Taxonomy" id="1077936"/>
    <lineage>
        <taxon>Bacteria</taxon>
        <taxon>Pseudomonadati</taxon>
        <taxon>Bacteroidota</taxon>
        <taxon>Cytophagia</taxon>
        <taxon>Cytophagales</taxon>
        <taxon>Hymenobacteraceae</taxon>
        <taxon>Pontibacter</taxon>
    </lineage>
</organism>
<dbReference type="GO" id="GO:0016987">
    <property type="term" value="F:sigma factor activity"/>
    <property type="evidence" value="ECO:0007669"/>
    <property type="project" value="UniProtKB-KW"/>
</dbReference>
<evidence type="ECO:0000313" key="8">
    <source>
        <dbReference type="Proteomes" id="UP000185924"/>
    </source>
</evidence>
<dbReference type="OrthoDB" id="1099849at2"/>
<dbReference type="InterPro" id="IPR013324">
    <property type="entry name" value="RNA_pol_sigma_r3/r4-like"/>
</dbReference>
<feature type="domain" description="RNA polymerase sigma-70 region 2" evidence="6">
    <location>
        <begin position="27"/>
        <end position="96"/>
    </location>
</feature>
<dbReference type="SUPFAM" id="SSF88659">
    <property type="entry name" value="Sigma3 and sigma4 domains of RNA polymerase sigma factors"/>
    <property type="match status" value="1"/>
</dbReference>